<reference evidence="2" key="1">
    <citation type="submission" date="2020-12" db="EMBL/GenBank/DDBJ databases">
        <title>Geomonas sp. Red875, isolated from river sediment.</title>
        <authorList>
            <person name="Xu Z."/>
            <person name="Zhang Z."/>
            <person name="Masuda Y."/>
            <person name="Itoh H."/>
            <person name="Senoo K."/>
        </authorList>
    </citation>
    <scope>NUCLEOTIDE SEQUENCE</scope>
    <source>
        <strain evidence="2">Red875</strain>
    </source>
</reference>
<gene>
    <name evidence="2" type="ORF">JFN93_13370</name>
</gene>
<evidence type="ECO:0000313" key="2">
    <source>
        <dbReference type="EMBL" id="MBJ6725704.1"/>
    </source>
</evidence>
<organism evidence="2 3">
    <name type="scientific">Geomesophilobacter sediminis</name>
    <dbReference type="NCBI Taxonomy" id="2798584"/>
    <lineage>
        <taxon>Bacteria</taxon>
        <taxon>Pseudomonadati</taxon>
        <taxon>Thermodesulfobacteriota</taxon>
        <taxon>Desulfuromonadia</taxon>
        <taxon>Geobacterales</taxon>
        <taxon>Geobacteraceae</taxon>
        <taxon>Geomesophilobacter</taxon>
    </lineage>
</organism>
<keyword evidence="1" id="KW-0812">Transmembrane</keyword>
<sequence>MAATYLLMIAVGIALVAWGLPASHRLKRPLDIVAALMVLVGISVALLGTLLFMAPNFFKS</sequence>
<keyword evidence="1" id="KW-1133">Transmembrane helix</keyword>
<proteinExistence type="predicted"/>
<dbReference type="EMBL" id="JAEMHM010000010">
    <property type="protein sequence ID" value="MBJ6725704.1"/>
    <property type="molecule type" value="Genomic_DNA"/>
</dbReference>
<feature type="transmembrane region" description="Helical" evidence="1">
    <location>
        <begin position="32"/>
        <end position="54"/>
    </location>
</feature>
<keyword evidence="1" id="KW-0472">Membrane</keyword>
<name>A0A8J7IRQ6_9BACT</name>
<evidence type="ECO:0000256" key="1">
    <source>
        <dbReference type="SAM" id="Phobius"/>
    </source>
</evidence>
<protein>
    <submittedName>
        <fullName evidence="2">Uncharacterized protein</fullName>
    </submittedName>
</protein>
<evidence type="ECO:0000313" key="3">
    <source>
        <dbReference type="Proteomes" id="UP000636888"/>
    </source>
</evidence>
<accession>A0A8J7IRQ6</accession>
<keyword evidence="3" id="KW-1185">Reference proteome</keyword>
<dbReference type="Proteomes" id="UP000636888">
    <property type="component" value="Unassembled WGS sequence"/>
</dbReference>
<comment type="caution">
    <text evidence="2">The sequence shown here is derived from an EMBL/GenBank/DDBJ whole genome shotgun (WGS) entry which is preliminary data.</text>
</comment>
<dbReference type="AlphaFoldDB" id="A0A8J7IRQ6"/>
<dbReference type="RefSeq" id="WP_199384594.1">
    <property type="nucleotide sequence ID" value="NZ_JAEMHM010000010.1"/>
</dbReference>